<evidence type="ECO:0000313" key="2">
    <source>
        <dbReference type="Proteomes" id="UP001433508"/>
    </source>
</evidence>
<name>A0ACC3SWF6_LIPKO</name>
<accession>A0ACC3SWF6</accession>
<dbReference type="EMBL" id="MU971405">
    <property type="protein sequence ID" value="KAK9235764.1"/>
    <property type="molecule type" value="Genomic_DNA"/>
</dbReference>
<keyword evidence="2" id="KW-1185">Reference proteome</keyword>
<sequence>MRIFVTGGSGFVGSVVIPELTGAGHEVLGLARSDQSAAVVEKLGAQVIRGDINDLDSLRKGASQSDGVIHLGFIHDFTQYEASCAADRLAIETMCKELEGSNRPFVLTSAVQASHNGELVTEDDPTVTERPTSLRVASEKVAMSFVSRGVRSVVIRLPHSVHGEGDHAFVPALIGIARKTGVSGYIGDGNNRWPAVHRLDAAVLYRLAVEQAPAGSYLHCTADQGIPTREIASVISRRLNVPLVSKTIEEAPAHFTWLTTFYYQDCPTSSAATRKLLGWEPKQLSLLEDIDNAYYYPE</sequence>
<comment type="caution">
    <text evidence="1">The sequence shown here is derived from an EMBL/GenBank/DDBJ whole genome shotgun (WGS) entry which is preliminary data.</text>
</comment>
<protein>
    <submittedName>
        <fullName evidence="1">NAD-dependent epimerase/dehydratase</fullName>
    </submittedName>
</protein>
<proteinExistence type="predicted"/>
<organism evidence="1 2">
    <name type="scientific">Lipomyces kononenkoae</name>
    <name type="common">Yeast</name>
    <dbReference type="NCBI Taxonomy" id="34357"/>
    <lineage>
        <taxon>Eukaryota</taxon>
        <taxon>Fungi</taxon>
        <taxon>Dikarya</taxon>
        <taxon>Ascomycota</taxon>
        <taxon>Saccharomycotina</taxon>
        <taxon>Lipomycetes</taxon>
        <taxon>Lipomycetales</taxon>
        <taxon>Lipomycetaceae</taxon>
        <taxon>Lipomyces</taxon>
    </lineage>
</organism>
<evidence type="ECO:0000313" key="1">
    <source>
        <dbReference type="EMBL" id="KAK9235764.1"/>
    </source>
</evidence>
<reference evidence="2" key="1">
    <citation type="journal article" date="2024" name="Front. Bioeng. Biotechnol.">
        <title>Genome-scale model development and genomic sequencing of the oleaginous clade Lipomyces.</title>
        <authorList>
            <person name="Czajka J.J."/>
            <person name="Han Y."/>
            <person name="Kim J."/>
            <person name="Mondo S.J."/>
            <person name="Hofstad B.A."/>
            <person name="Robles A."/>
            <person name="Haridas S."/>
            <person name="Riley R."/>
            <person name="LaButti K."/>
            <person name="Pangilinan J."/>
            <person name="Andreopoulos W."/>
            <person name="Lipzen A."/>
            <person name="Yan J."/>
            <person name="Wang M."/>
            <person name="Ng V."/>
            <person name="Grigoriev I.V."/>
            <person name="Spatafora J.W."/>
            <person name="Magnuson J.K."/>
            <person name="Baker S.E."/>
            <person name="Pomraning K.R."/>
        </authorList>
    </citation>
    <scope>NUCLEOTIDE SEQUENCE [LARGE SCALE GENOMIC DNA]</scope>
    <source>
        <strain evidence="2">CBS 7786</strain>
    </source>
</reference>
<dbReference type="Proteomes" id="UP001433508">
    <property type="component" value="Unassembled WGS sequence"/>
</dbReference>
<gene>
    <name evidence="1" type="ORF">V1525DRAFT_380943</name>
</gene>